<feature type="transmembrane region" description="Helical" evidence="1">
    <location>
        <begin position="31"/>
        <end position="49"/>
    </location>
</feature>
<keyword evidence="1" id="KW-1133">Transmembrane helix</keyword>
<keyword evidence="1" id="KW-0812">Transmembrane</keyword>
<proteinExistence type="predicted"/>
<dbReference type="GeneID" id="85480914"/>
<gene>
    <name evidence="2" type="ORF">BDP81DRAFT_6129</name>
</gene>
<dbReference type="Proteomes" id="UP001243989">
    <property type="component" value="Unassembled WGS sequence"/>
</dbReference>
<keyword evidence="3" id="KW-1185">Reference proteome</keyword>
<sequence length="74" mass="8543">MTLSAFVVFFFFGLFGLFTSWVSCMMTKAHIFSLWLLFCSMHITFSNSYPKWHIKGTFLSFTATPLSLSPFPLE</sequence>
<dbReference type="EMBL" id="JAHMHQ010000001">
    <property type="protein sequence ID" value="KAK1655565.1"/>
    <property type="molecule type" value="Genomic_DNA"/>
</dbReference>
<accession>A0AAJ0A336</accession>
<keyword evidence="1" id="KW-0472">Membrane</keyword>
<dbReference type="AlphaFoldDB" id="A0AAJ0A336"/>
<evidence type="ECO:0000313" key="3">
    <source>
        <dbReference type="Proteomes" id="UP001243989"/>
    </source>
</evidence>
<organism evidence="2 3">
    <name type="scientific">Colletotrichum phormii</name>
    <dbReference type="NCBI Taxonomy" id="359342"/>
    <lineage>
        <taxon>Eukaryota</taxon>
        <taxon>Fungi</taxon>
        <taxon>Dikarya</taxon>
        <taxon>Ascomycota</taxon>
        <taxon>Pezizomycotina</taxon>
        <taxon>Sordariomycetes</taxon>
        <taxon>Hypocreomycetidae</taxon>
        <taxon>Glomerellales</taxon>
        <taxon>Glomerellaceae</taxon>
        <taxon>Colletotrichum</taxon>
        <taxon>Colletotrichum acutatum species complex</taxon>
    </lineage>
</organism>
<dbReference type="RefSeq" id="XP_060451609.1">
    <property type="nucleotide sequence ID" value="XM_060596052.1"/>
</dbReference>
<reference evidence="2" key="1">
    <citation type="submission" date="2021-06" db="EMBL/GenBank/DDBJ databases">
        <title>Comparative genomics, transcriptomics and evolutionary studies reveal genomic signatures of adaptation to plant cell wall in hemibiotrophic fungi.</title>
        <authorList>
            <consortium name="DOE Joint Genome Institute"/>
            <person name="Baroncelli R."/>
            <person name="Diaz J.F."/>
            <person name="Benocci T."/>
            <person name="Peng M."/>
            <person name="Battaglia E."/>
            <person name="Haridas S."/>
            <person name="Andreopoulos W."/>
            <person name="Labutti K."/>
            <person name="Pangilinan J."/>
            <person name="Floch G.L."/>
            <person name="Makela M.R."/>
            <person name="Henrissat B."/>
            <person name="Grigoriev I.V."/>
            <person name="Crouch J.A."/>
            <person name="De Vries R.P."/>
            <person name="Sukno S.A."/>
            <person name="Thon M.R."/>
        </authorList>
    </citation>
    <scope>NUCLEOTIDE SEQUENCE</scope>
    <source>
        <strain evidence="2">CBS 102054</strain>
    </source>
</reference>
<comment type="caution">
    <text evidence="2">The sequence shown here is derived from an EMBL/GenBank/DDBJ whole genome shotgun (WGS) entry which is preliminary data.</text>
</comment>
<protein>
    <submittedName>
        <fullName evidence="2">Uncharacterized protein</fullName>
    </submittedName>
</protein>
<name>A0AAJ0A336_9PEZI</name>
<evidence type="ECO:0000256" key="1">
    <source>
        <dbReference type="SAM" id="Phobius"/>
    </source>
</evidence>
<evidence type="ECO:0000313" key="2">
    <source>
        <dbReference type="EMBL" id="KAK1655565.1"/>
    </source>
</evidence>
<feature type="transmembrane region" description="Helical" evidence="1">
    <location>
        <begin position="6"/>
        <end position="24"/>
    </location>
</feature>